<keyword evidence="4" id="KW-1185">Reference proteome</keyword>
<feature type="transmembrane region" description="Helical" evidence="2">
    <location>
        <begin position="53"/>
        <end position="73"/>
    </location>
</feature>
<feature type="transmembrane region" description="Helical" evidence="2">
    <location>
        <begin position="254"/>
        <end position="273"/>
    </location>
</feature>
<evidence type="ECO:0000313" key="3">
    <source>
        <dbReference type="EMBL" id="MEV4926615.1"/>
    </source>
</evidence>
<proteinExistence type="predicted"/>
<accession>A0ABV3J1P5</accession>
<feature type="transmembrane region" description="Helical" evidence="2">
    <location>
        <begin position="143"/>
        <end position="167"/>
    </location>
</feature>
<feature type="transmembrane region" description="Helical" evidence="2">
    <location>
        <begin position="173"/>
        <end position="195"/>
    </location>
</feature>
<organism evidence="3 4">
    <name type="scientific">Streptomyces roseoverticillatus</name>
    <dbReference type="NCBI Taxonomy" id="66429"/>
    <lineage>
        <taxon>Bacteria</taxon>
        <taxon>Bacillati</taxon>
        <taxon>Actinomycetota</taxon>
        <taxon>Actinomycetes</taxon>
        <taxon>Kitasatosporales</taxon>
        <taxon>Streptomycetaceae</taxon>
        <taxon>Streptomyces</taxon>
    </lineage>
</organism>
<feature type="compositionally biased region" description="Basic residues" evidence="1">
    <location>
        <begin position="1"/>
        <end position="13"/>
    </location>
</feature>
<dbReference type="EMBL" id="JBFASG010000036">
    <property type="protein sequence ID" value="MEV4926615.1"/>
    <property type="molecule type" value="Genomic_DNA"/>
</dbReference>
<gene>
    <name evidence="3" type="ORF">AB0L03_27990</name>
</gene>
<feature type="transmembrane region" description="Helical" evidence="2">
    <location>
        <begin position="202"/>
        <end position="219"/>
    </location>
</feature>
<sequence>MNKHLQRLQRRHQSQPQQIPRPPESPKSGPARHWSLFTTATHYALIEHARNRFATFLAALLVPAVIVLVYVTVRESPVPFVLQSTGRRLSPQGNELTAVTAAVNSVTLITGFMMFGATLLSGDFDRRLAMAGYPRTHLALAKLAALMAAALAVTAYTTGILCTLWTPRQPLQLAAGLLCGGLTYGALGVAFGSLLRKEVEGMFAIALTSVIDTALQNPVSSSDANGSVIHSLPSYGAVQAAVAGSFSEERLPEYLALQLAWFTTAALVSLVAFHRRTRNALRYARAEPKAATA</sequence>
<evidence type="ECO:0000256" key="1">
    <source>
        <dbReference type="SAM" id="MobiDB-lite"/>
    </source>
</evidence>
<reference evidence="3 4" key="1">
    <citation type="submission" date="2024-06" db="EMBL/GenBank/DDBJ databases">
        <title>The Natural Products Discovery Center: Release of the First 8490 Sequenced Strains for Exploring Actinobacteria Biosynthetic Diversity.</title>
        <authorList>
            <person name="Kalkreuter E."/>
            <person name="Kautsar S.A."/>
            <person name="Yang D."/>
            <person name="Bader C.D."/>
            <person name="Teijaro C.N."/>
            <person name="Fluegel L."/>
            <person name="Davis C.M."/>
            <person name="Simpson J.R."/>
            <person name="Lauterbach L."/>
            <person name="Steele A.D."/>
            <person name="Gui C."/>
            <person name="Meng S."/>
            <person name="Li G."/>
            <person name="Viehrig K."/>
            <person name="Ye F."/>
            <person name="Su P."/>
            <person name="Kiefer A.F."/>
            <person name="Nichols A."/>
            <person name="Cepeda A.J."/>
            <person name="Yan W."/>
            <person name="Fan B."/>
            <person name="Jiang Y."/>
            <person name="Adhikari A."/>
            <person name="Zheng C.-J."/>
            <person name="Schuster L."/>
            <person name="Cowan T.M."/>
            <person name="Smanski M.J."/>
            <person name="Chevrette M.G."/>
            <person name="De Carvalho L.P.S."/>
            <person name="Shen B."/>
        </authorList>
    </citation>
    <scope>NUCLEOTIDE SEQUENCE [LARGE SCALE GENOMIC DNA]</scope>
    <source>
        <strain evidence="3 4">NPDC053791</strain>
    </source>
</reference>
<keyword evidence="2" id="KW-0472">Membrane</keyword>
<dbReference type="Proteomes" id="UP001552479">
    <property type="component" value="Unassembled WGS sequence"/>
</dbReference>
<evidence type="ECO:0000313" key="4">
    <source>
        <dbReference type="Proteomes" id="UP001552479"/>
    </source>
</evidence>
<evidence type="ECO:0000256" key="2">
    <source>
        <dbReference type="SAM" id="Phobius"/>
    </source>
</evidence>
<name>A0ABV3J1P5_9ACTN</name>
<protein>
    <submittedName>
        <fullName evidence="3">ABC transporter permease</fullName>
    </submittedName>
</protein>
<feature type="transmembrane region" description="Helical" evidence="2">
    <location>
        <begin position="98"/>
        <end position="122"/>
    </location>
</feature>
<dbReference type="RefSeq" id="WP_366089993.1">
    <property type="nucleotide sequence ID" value="NZ_JBFASG010000036.1"/>
</dbReference>
<feature type="region of interest" description="Disordered" evidence="1">
    <location>
        <begin position="1"/>
        <end position="31"/>
    </location>
</feature>
<keyword evidence="2" id="KW-0812">Transmembrane</keyword>
<keyword evidence="2" id="KW-1133">Transmembrane helix</keyword>
<comment type="caution">
    <text evidence="3">The sequence shown here is derived from an EMBL/GenBank/DDBJ whole genome shotgun (WGS) entry which is preliminary data.</text>
</comment>